<evidence type="ECO:0000256" key="2">
    <source>
        <dbReference type="ARBA" id="ARBA00022448"/>
    </source>
</evidence>
<keyword evidence="3" id="KW-1003">Cell membrane</keyword>
<dbReference type="InterPro" id="IPR051393">
    <property type="entry name" value="ABC_transporter_permease"/>
</dbReference>
<comment type="similarity">
    <text evidence="7">Belongs to the binding-protein-dependent transport system permease family.</text>
</comment>
<evidence type="ECO:0000256" key="5">
    <source>
        <dbReference type="ARBA" id="ARBA00022989"/>
    </source>
</evidence>
<protein>
    <submittedName>
        <fullName evidence="9">Sugar ABC transporter permease</fullName>
    </submittedName>
</protein>
<feature type="transmembrane region" description="Helical" evidence="7">
    <location>
        <begin position="229"/>
        <end position="249"/>
    </location>
</feature>
<dbReference type="GO" id="GO:0055085">
    <property type="term" value="P:transmembrane transport"/>
    <property type="evidence" value="ECO:0007669"/>
    <property type="project" value="InterPro"/>
</dbReference>
<feature type="domain" description="ABC transmembrane type-1" evidence="8">
    <location>
        <begin position="90"/>
        <end position="304"/>
    </location>
</feature>
<name>A0A2N5HIK7_9BACI</name>
<evidence type="ECO:0000256" key="4">
    <source>
        <dbReference type="ARBA" id="ARBA00022692"/>
    </source>
</evidence>
<dbReference type="OrthoDB" id="9787541at2"/>
<dbReference type="PANTHER" id="PTHR30193">
    <property type="entry name" value="ABC TRANSPORTER PERMEASE PROTEIN"/>
    <property type="match status" value="1"/>
</dbReference>
<evidence type="ECO:0000259" key="8">
    <source>
        <dbReference type="PROSITE" id="PS50928"/>
    </source>
</evidence>
<dbReference type="InterPro" id="IPR000515">
    <property type="entry name" value="MetI-like"/>
</dbReference>
<dbReference type="EMBL" id="PGVE01000041">
    <property type="protein sequence ID" value="PLS05349.1"/>
    <property type="molecule type" value="Genomic_DNA"/>
</dbReference>
<feature type="transmembrane region" description="Helical" evidence="7">
    <location>
        <begin position="30"/>
        <end position="53"/>
    </location>
</feature>
<sequence length="315" mass="35932">METSRVEITQEIDSAKKTKKLMSKSKRNDYFWAYVMILPTLAGTLIFNIWPLLQSFYLSFTEWGGFGTYTFGGLVNYKRLFHDTELLGALKNTVIFTALSVPLGISISIFVAVLLNQKIRGMTIYRTLYFIPVVTMPAAVAIVWKWLYNSDYGLINYLLRGIGIKGLGWLTDPNIALYSLVCVAVWGAVGYNMVIILSGLQGIPKTFYEAAEIDGATPFVRFFRITLPLLTPTLFFVTVMSLINTFQMFELVYMMVGPNSPVIQETQTLVYLFYKQAFINNDKGYAAAISLFIFVIILIFTILQFRLQKKWVHYE</sequence>
<evidence type="ECO:0000256" key="6">
    <source>
        <dbReference type="ARBA" id="ARBA00023136"/>
    </source>
</evidence>
<dbReference type="GO" id="GO:0005886">
    <property type="term" value="C:plasma membrane"/>
    <property type="evidence" value="ECO:0007669"/>
    <property type="project" value="UniProtKB-SubCell"/>
</dbReference>
<dbReference type="RefSeq" id="WP_101647789.1">
    <property type="nucleotide sequence ID" value="NZ_PGVE01000041.1"/>
</dbReference>
<dbReference type="Pfam" id="PF00528">
    <property type="entry name" value="BPD_transp_1"/>
    <property type="match status" value="1"/>
</dbReference>
<evidence type="ECO:0000256" key="3">
    <source>
        <dbReference type="ARBA" id="ARBA00022475"/>
    </source>
</evidence>
<evidence type="ECO:0000313" key="10">
    <source>
        <dbReference type="Proteomes" id="UP000234950"/>
    </source>
</evidence>
<feature type="transmembrane region" description="Helical" evidence="7">
    <location>
        <begin position="127"/>
        <end position="147"/>
    </location>
</feature>
<accession>A0A2N5HIK7</accession>
<dbReference type="Proteomes" id="UP000234950">
    <property type="component" value="Unassembled WGS sequence"/>
</dbReference>
<gene>
    <name evidence="9" type="ORF">CVD27_10135</name>
</gene>
<evidence type="ECO:0000256" key="1">
    <source>
        <dbReference type="ARBA" id="ARBA00004651"/>
    </source>
</evidence>
<dbReference type="SUPFAM" id="SSF160964">
    <property type="entry name" value="MalF N-terminal region-like"/>
    <property type="match status" value="1"/>
</dbReference>
<feature type="transmembrane region" description="Helical" evidence="7">
    <location>
        <begin position="94"/>
        <end position="115"/>
    </location>
</feature>
<keyword evidence="6 7" id="KW-0472">Membrane</keyword>
<keyword evidence="2 7" id="KW-0813">Transport</keyword>
<dbReference type="Gene3D" id="1.10.3720.10">
    <property type="entry name" value="MetI-like"/>
    <property type="match status" value="1"/>
</dbReference>
<dbReference type="InterPro" id="IPR035906">
    <property type="entry name" value="MetI-like_sf"/>
</dbReference>
<feature type="transmembrane region" description="Helical" evidence="7">
    <location>
        <begin position="284"/>
        <end position="303"/>
    </location>
</feature>
<feature type="transmembrane region" description="Helical" evidence="7">
    <location>
        <begin position="175"/>
        <end position="197"/>
    </location>
</feature>
<comment type="caution">
    <text evidence="9">The sequence shown here is derived from an EMBL/GenBank/DDBJ whole genome shotgun (WGS) entry which is preliminary data.</text>
</comment>
<dbReference type="PANTHER" id="PTHR30193:SF37">
    <property type="entry name" value="INNER MEMBRANE ABC TRANSPORTER PERMEASE PROTEIN YCJO"/>
    <property type="match status" value="1"/>
</dbReference>
<keyword evidence="4 7" id="KW-0812">Transmembrane</keyword>
<dbReference type="SUPFAM" id="SSF161098">
    <property type="entry name" value="MetI-like"/>
    <property type="match status" value="1"/>
</dbReference>
<evidence type="ECO:0000313" key="9">
    <source>
        <dbReference type="EMBL" id="PLS05349.1"/>
    </source>
</evidence>
<keyword evidence="5 7" id="KW-1133">Transmembrane helix</keyword>
<comment type="subcellular location">
    <subcellularLocation>
        <location evidence="1 7">Cell membrane</location>
        <topology evidence="1 7">Multi-pass membrane protein</topology>
    </subcellularLocation>
</comment>
<evidence type="ECO:0000256" key="7">
    <source>
        <dbReference type="RuleBase" id="RU363032"/>
    </source>
</evidence>
<reference evidence="9 10" key="1">
    <citation type="submission" date="2017-11" db="EMBL/GenBank/DDBJ databases">
        <title>Comparitive Functional Genomics of Dry Heat Resistant strains isolated from the Viking Spacecraft.</title>
        <authorList>
            <person name="Seuylemezian A."/>
            <person name="Cooper K."/>
            <person name="Vaishampayan P."/>
        </authorList>
    </citation>
    <scope>NUCLEOTIDE SEQUENCE [LARGE SCALE GENOMIC DNA]</scope>
    <source>
        <strain evidence="9 10">V32-6</strain>
    </source>
</reference>
<dbReference type="CDD" id="cd06261">
    <property type="entry name" value="TM_PBP2"/>
    <property type="match status" value="1"/>
</dbReference>
<dbReference type="AlphaFoldDB" id="A0A2N5HIK7"/>
<proteinExistence type="inferred from homology"/>
<keyword evidence="10" id="KW-1185">Reference proteome</keyword>
<organism evidence="9 10">
    <name type="scientific">Neobacillus cucumis</name>
    <dbReference type="NCBI Taxonomy" id="1740721"/>
    <lineage>
        <taxon>Bacteria</taxon>
        <taxon>Bacillati</taxon>
        <taxon>Bacillota</taxon>
        <taxon>Bacilli</taxon>
        <taxon>Bacillales</taxon>
        <taxon>Bacillaceae</taxon>
        <taxon>Neobacillus</taxon>
    </lineage>
</organism>
<dbReference type="PROSITE" id="PS50928">
    <property type="entry name" value="ABC_TM1"/>
    <property type="match status" value="1"/>
</dbReference>